<reference evidence="2 3" key="1">
    <citation type="journal article" date="2019" name="Genome Biol. Evol.">
        <title>Whole-Genome Sequencing of the Giant Devil Catfish, Bagarius yarrelli.</title>
        <authorList>
            <person name="Jiang W."/>
            <person name="Lv Y."/>
            <person name="Cheng L."/>
            <person name="Yang K."/>
            <person name="Chao B."/>
            <person name="Wang X."/>
            <person name="Li Y."/>
            <person name="Pan X."/>
            <person name="You X."/>
            <person name="Zhang Y."/>
            <person name="Yang J."/>
            <person name="Li J."/>
            <person name="Zhang X."/>
            <person name="Liu S."/>
            <person name="Sun C."/>
            <person name="Yang J."/>
            <person name="Shi Q."/>
        </authorList>
    </citation>
    <scope>NUCLEOTIDE SEQUENCE [LARGE SCALE GENOMIC DNA]</scope>
    <source>
        <strain evidence="2">JWS20170419001</strain>
        <tissue evidence="2">Muscle</tissue>
    </source>
</reference>
<evidence type="ECO:0000313" key="3">
    <source>
        <dbReference type="Proteomes" id="UP000319801"/>
    </source>
</evidence>
<dbReference type="InterPro" id="IPR011993">
    <property type="entry name" value="PH-like_dom_sf"/>
</dbReference>
<proteinExistence type="predicted"/>
<dbReference type="Proteomes" id="UP000319801">
    <property type="component" value="Unassembled WGS sequence"/>
</dbReference>
<evidence type="ECO:0000313" key="2">
    <source>
        <dbReference type="EMBL" id="TTH38800.1"/>
    </source>
</evidence>
<feature type="domain" description="PID" evidence="1">
    <location>
        <begin position="144"/>
        <end position="177"/>
    </location>
</feature>
<gene>
    <name evidence="2" type="ORF">Baya_15243</name>
</gene>
<evidence type="ECO:0000259" key="1">
    <source>
        <dbReference type="PROSITE" id="PS01179"/>
    </source>
</evidence>
<accession>A0A556VBA8</accession>
<dbReference type="EMBL" id="VCAZ01000208">
    <property type="protein sequence ID" value="TTH38800.1"/>
    <property type="molecule type" value="Genomic_DNA"/>
</dbReference>
<dbReference type="AlphaFoldDB" id="A0A556VBA8"/>
<sequence>MLKALTQISVSAPSCGPDAHAAFASLIHRDPTESASTDSFQEKFNTSGFRVKHTLKVHMSQTPSISDLLLFPVTQKAWFPARPEELLCLITMNLGFNKRKETSLAVCSAFIRSFILDVSLNLLTLIFSTDKPTMHSRETLVKHHVAYSAKAEEITVTIGQAFDLAYKMFLQSGGKEAESRKQIGNLQKRAGHIPLEAASTDVFDMLPFTPGIPVSRIQMCNGTGNSLGTDLFGAVPFDPFTCSPADFPPDVQSKLEEMQEGFKMGLTVEGAVFCLDQVNSQTLDV</sequence>
<comment type="caution">
    <text evidence="2">The sequence shown here is derived from an EMBL/GenBank/DDBJ whole genome shotgun (WGS) entry which is preliminary data.</text>
</comment>
<organism evidence="2 3">
    <name type="scientific">Bagarius yarrelli</name>
    <name type="common">Goonch</name>
    <name type="synonym">Bagrus yarrelli</name>
    <dbReference type="NCBI Taxonomy" id="175774"/>
    <lineage>
        <taxon>Eukaryota</taxon>
        <taxon>Metazoa</taxon>
        <taxon>Chordata</taxon>
        <taxon>Craniata</taxon>
        <taxon>Vertebrata</taxon>
        <taxon>Euteleostomi</taxon>
        <taxon>Actinopterygii</taxon>
        <taxon>Neopterygii</taxon>
        <taxon>Teleostei</taxon>
        <taxon>Ostariophysi</taxon>
        <taxon>Siluriformes</taxon>
        <taxon>Sisoridae</taxon>
        <taxon>Sisorinae</taxon>
        <taxon>Bagarius</taxon>
    </lineage>
</organism>
<dbReference type="OrthoDB" id="10057585at2759"/>
<keyword evidence="3" id="KW-1185">Reference proteome</keyword>
<dbReference type="PROSITE" id="PS01179">
    <property type="entry name" value="PID"/>
    <property type="match status" value="1"/>
</dbReference>
<protein>
    <submittedName>
        <fullName evidence="2">PTB domain-containing engulfment adapter protein 1</fullName>
    </submittedName>
</protein>
<dbReference type="SUPFAM" id="SSF50729">
    <property type="entry name" value="PH domain-like"/>
    <property type="match status" value="1"/>
</dbReference>
<dbReference type="InterPro" id="IPR006020">
    <property type="entry name" value="PTB/PI_dom"/>
</dbReference>
<name>A0A556VBA8_BAGYA</name>
<dbReference type="Gene3D" id="2.30.29.30">
    <property type="entry name" value="Pleckstrin-homology domain (PH domain)/Phosphotyrosine-binding domain (PTB)"/>
    <property type="match status" value="1"/>
</dbReference>